<protein>
    <submittedName>
        <fullName evidence="2">Uncharacterized protein</fullName>
    </submittedName>
</protein>
<feature type="chain" id="PRO_5015180822" evidence="1">
    <location>
        <begin position="24"/>
        <end position="70"/>
    </location>
</feature>
<name>A0A2P2NZR8_RHIMU</name>
<dbReference type="EMBL" id="GGEC01067387">
    <property type="protein sequence ID" value="MBX47871.1"/>
    <property type="molecule type" value="Transcribed_RNA"/>
</dbReference>
<keyword evidence="1" id="KW-0732">Signal</keyword>
<proteinExistence type="predicted"/>
<accession>A0A2P2NZR8</accession>
<evidence type="ECO:0000256" key="1">
    <source>
        <dbReference type="SAM" id="SignalP"/>
    </source>
</evidence>
<reference evidence="2" key="1">
    <citation type="submission" date="2018-02" db="EMBL/GenBank/DDBJ databases">
        <title>Rhizophora mucronata_Transcriptome.</title>
        <authorList>
            <person name="Meera S.P."/>
            <person name="Sreeshan A."/>
            <person name="Augustine A."/>
        </authorList>
    </citation>
    <scope>NUCLEOTIDE SEQUENCE</scope>
    <source>
        <tissue evidence="2">Leaf</tissue>
    </source>
</reference>
<dbReference type="AlphaFoldDB" id="A0A2P2NZR8"/>
<organism evidence="2">
    <name type="scientific">Rhizophora mucronata</name>
    <name type="common">Asiatic mangrove</name>
    <dbReference type="NCBI Taxonomy" id="61149"/>
    <lineage>
        <taxon>Eukaryota</taxon>
        <taxon>Viridiplantae</taxon>
        <taxon>Streptophyta</taxon>
        <taxon>Embryophyta</taxon>
        <taxon>Tracheophyta</taxon>
        <taxon>Spermatophyta</taxon>
        <taxon>Magnoliopsida</taxon>
        <taxon>eudicotyledons</taxon>
        <taxon>Gunneridae</taxon>
        <taxon>Pentapetalae</taxon>
        <taxon>rosids</taxon>
        <taxon>fabids</taxon>
        <taxon>Malpighiales</taxon>
        <taxon>Rhizophoraceae</taxon>
        <taxon>Rhizophora</taxon>
    </lineage>
</organism>
<sequence length="70" mass="8548">MKDVTWILKTIALLSILIPHAICHEQDQECRFTKNSIFYQKENQFVWCFRQKLPFHFPSTRSSRYQDRDL</sequence>
<feature type="signal peptide" evidence="1">
    <location>
        <begin position="1"/>
        <end position="23"/>
    </location>
</feature>
<evidence type="ECO:0000313" key="2">
    <source>
        <dbReference type="EMBL" id="MBX47871.1"/>
    </source>
</evidence>